<evidence type="ECO:0000256" key="3">
    <source>
        <dbReference type="ARBA" id="ARBA00025804"/>
    </source>
</evidence>
<evidence type="ECO:0000259" key="6">
    <source>
        <dbReference type="SMART" id="SM00662"/>
    </source>
</evidence>
<evidence type="ECO:0000256" key="1">
    <source>
        <dbReference type="ARBA" id="ARBA00022478"/>
    </source>
</evidence>
<dbReference type="InterPro" id="IPR036603">
    <property type="entry name" value="RBP11-like"/>
</dbReference>
<dbReference type="AlphaFoldDB" id="A0A7C2UKX4"/>
<keyword evidence="1 4" id="KW-0240">DNA-directed RNA polymerase</keyword>
<dbReference type="GO" id="GO:0003899">
    <property type="term" value="F:DNA-directed RNA polymerase activity"/>
    <property type="evidence" value="ECO:0007669"/>
    <property type="project" value="UniProtKB-UniRule"/>
</dbReference>
<reference evidence="7" key="1">
    <citation type="journal article" date="2020" name="mSystems">
        <title>Genome- and Community-Level Interaction Insights into Carbon Utilization and Element Cycling Functions of Hydrothermarchaeota in Hydrothermal Sediment.</title>
        <authorList>
            <person name="Zhou Z."/>
            <person name="Liu Y."/>
            <person name="Xu W."/>
            <person name="Pan J."/>
            <person name="Luo Z.H."/>
            <person name="Li M."/>
        </authorList>
    </citation>
    <scope>NUCLEOTIDE SEQUENCE [LARGE SCALE GENOMIC DNA]</scope>
    <source>
        <strain evidence="7">SpSt-1259</strain>
    </source>
</reference>
<dbReference type="SUPFAM" id="SSF56553">
    <property type="entry name" value="Insert subdomain of RNA polymerase alpha subunit"/>
    <property type="match status" value="1"/>
</dbReference>
<dbReference type="Gene3D" id="2.170.120.12">
    <property type="entry name" value="DNA-directed RNA polymerase, insert domain"/>
    <property type="match status" value="1"/>
</dbReference>
<dbReference type="GO" id="GO:0005737">
    <property type="term" value="C:cytoplasm"/>
    <property type="evidence" value="ECO:0007669"/>
    <property type="project" value="UniProtKB-SubCell"/>
</dbReference>
<dbReference type="GO" id="GO:0046983">
    <property type="term" value="F:protein dimerization activity"/>
    <property type="evidence" value="ECO:0007669"/>
    <property type="project" value="InterPro"/>
</dbReference>
<dbReference type="InterPro" id="IPR011262">
    <property type="entry name" value="DNA-dir_RNA_pol_insert"/>
</dbReference>
<dbReference type="Proteomes" id="UP000885664">
    <property type="component" value="Unassembled WGS sequence"/>
</dbReference>
<dbReference type="EC" id="2.7.7.6" evidence="4"/>
<keyword evidence="4 7" id="KW-0808">Transferase</keyword>
<feature type="domain" description="DNA-directed RNA polymerase RpoA/D/Rpb3-type" evidence="6">
    <location>
        <begin position="14"/>
        <end position="273"/>
    </location>
</feature>
<dbReference type="HAMAP" id="MF_00320">
    <property type="entry name" value="RNApol_arch_Rpo3"/>
    <property type="match status" value="1"/>
</dbReference>
<comment type="caution">
    <text evidence="4">Lacks conserved residue(s) required for the propagation of feature annotation.</text>
</comment>
<evidence type="ECO:0000256" key="5">
    <source>
        <dbReference type="SAM" id="Coils"/>
    </source>
</evidence>
<protein>
    <recommendedName>
        <fullName evidence="4">DNA-directed RNA polymerase subunit Rpo3</fullName>
        <ecNumber evidence="4">2.7.7.6</ecNumber>
    </recommendedName>
    <alternativeName>
        <fullName evidence="4">DNA-directed RNA polymerase subunit D</fullName>
    </alternativeName>
</protein>
<dbReference type="GO" id="GO:0003677">
    <property type="term" value="F:DNA binding"/>
    <property type="evidence" value="ECO:0007669"/>
    <property type="project" value="UniProtKB-UniRule"/>
</dbReference>
<sequence length="281" mass="31669">MGMVVSNISINGSTAEIYFIDIPTEILSALRRIIIEEVPTMAVDNVLVLENNSILHDEVLAHRIAMIPFNSEKAIEKYNSPEKCVECLQCEGCYSRAYLEVSNEDSERKVVYAREIRTEDPEIAPAIPDIPIIVLGKGQKISMELELRLGRGKEHIKWSPVSISVLLSVPSIEYDLTSCSNLSECLKCISSYNEKLANQISEEKKGSMKLEKFQNTSLLRFCEEKTCSGCIKVNYLDNERILRFESSGSLSPQTILKISLEILREKLENLEKMISEIEGEA</sequence>
<keyword evidence="4" id="KW-0963">Cytoplasm</keyword>
<evidence type="ECO:0000256" key="4">
    <source>
        <dbReference type="HAMAP-Rule" id="MF_00320"/>
    </source>
</evidence>
<dbReference type="Gene3D" id="3.30.70.20">
    <property type="match status" value="1"/>
</dbReference>
<dbReference type="PANTHER" id="PTHR11800:SF2">
    <property type="entry name" value="DNA-DIRECTED RNA POLYMERASE II SUBUNIT RPB3"/>
    <property type="match status" value="1"/>
</dbReference>
<comment type="similarity">
    <text evidence="3 4">Belongs to the archaeal Rpo3/eukaryotic RPB3 RNA polymerase subunit family.</text>
</comment>
<evidence type="ECO:0000313" key="7">
    <source>
        <dbReference type="EMBL" id="HEU97529.1"/>
    </source>
</evidence>
<accession>A0A7C2UKX4</accession>
<dbReference type="NCBIfam" id="NF001988">
    <property type="entry name" value="PRK00783.1"/>
    <property type="match status" value="1"/>
</dbReference>
<dbReference type="Pfam" id="PF01193">
    <property type="entry name" value="RNA_pol_L"/>
    <property type="match status" value="1"/>
</dbReference>
<keyword evidence="4 7" id="KW-0548">Nucleotidyltransferase</keyword>
<gene>
    <name evidence="4" type="primary">rpo3</name>
    <name evidence="4" type="synonym">rpoD</name>
    <name evidence="7" type="ORF">ENO36_01560</name>
</gene>
<dbReference type="InterPro" id="IPR050518">
    <property type="entry name" value="Rpo3/RPB3_RNA_Pol_subunit"/>
</dbReference>
<feature type="coiled-coil region" evidence="5">
    <location>
        <begin position="253"/>
        <end position="280"/>
    </location>
</feature>
<keyword evidence="5" id="KW-0175">Coiled coil</keyword>
<keyword evidence="2 4" id="KW-0804">Transcription</keyword>
<comment type="subcellular location">
    <subcellularLocation>
        <location evidence="4">Cytoplasm</location>
    </subcellularLocation>
</comment>
<dbReference type="GO" id="GO:0006351">
    <property type="term" value="P:DNA-templated transcription"/>
    <property type="evidence" value="ECO:0007669"/>
    <property type="project" value="UniProtKB-UniRule"/>
</dbReference>
<dbReference type="InterPro" id="IPR036643">
    <property type="entry name" value="RNApol_insert_sf"/>
</dbReference>
<organism evidence="7">
    <name type="scientific">Fervidicoccus fontis</name>
    <dbReference type="NCBI Taxonomy" id="683846"/>
    <lineage>
        <taxon>Archaea</taxon>
        <taxon>Thermoproteota</taxon>
        <taxon>Thermoprotei</taxon>
        <taxon>Fervidicoccales</taxon>
        <taxon>Fervidicoccaceae</taxon>
        <taxon>Fervidicoccus</taxon>
    </lineage>
</organism>
<dbReference type="Gene3D" id="3.30.1360.10">
    <property type="entry name" value="RNA polymerase, RBP11-like subunit"/>
    <property type="match status" value="1"/>
</dbReference>
<dbReference type="Pfam" id="PF01000">
    <property type="entry name" value="RNA_pol_A_bac"/>
    <property type="match status" value="1"/>
</dbReference>
<dbReference type="SMART" id="SM00662">
    <property type="entry name" value="RPOLD"/>
    <property type="match status" value="1"/>
</dbReference>
<comment type="function">
    <text evidence="4">DNA-dependent RNA polymerase (RNAP) catalyzes the transcription of DNA into RNA using the four ribonucleoside triphosphates as substrates.</text>
</comment>
<comment type="caution">
    <text evidence="7">The sequence shown here is derived from an EMBL/GenBank/DDBJ whole genome shotgun (WGS) entry which is preliminary data.</text>
</comment>
<dbReference type="GO" id="GO:0000428">
    <property type="term" value="C:DNA-directed RNA polymerase complex"/>
    <property type="evidence" value="ECO:0007669"/>
    <property type="project" value="UniProtKB-KW"/>
</dbReference>
<dbReference type="InterPro" id="IPR011263">
    <property type="entry name" value="DNA-dir_RNA_pol_RpoA/D/Rpb3"/>
</dbReference>
<dbReference type="SUPFAM" id="SSF55257">
    <property type="entry name" value="RBP11-like subunits of RNA polymerase"/>
    <property type="match status" value="1"/>
</dbReference>
<dbReference type="PANTHER" id="PTHR11800">
    <property type="entry name" value="DNA-DIRECTED RNA POLYMERASE"/>
    <property type="match status" value="1"/>
</dbReference>
<comment type="subunit">
    <text evidence="4">Part of the RNA polymerase complex.</text>
</comment>
<comment type="catalytic activity">
    <reaction evidence="4">
        <text>RNA(n) + a ribonucleoside 5'-triphosphate = RNA(n+1) + diphosphate</text>
        <dbReference type="Rhea" id="RHEA:21248"/>
        <dbReference type="Rhea" id="RHEA-COMP:14527"/>
        <dbReference type="Rhea" id="RHEA-COMP:17342"/>
        <dbReference type="ChEBI" id="CHEBI:33019"/>
        <dbReference type="ChEBI" id="CHEBI:61557"/>
        <dbReference type="ChEBI" id="CHEBI:140395"/>
        <dbReference type="EC" id="2.7.7.6"/>
    </reaction>
</comment>
<name>A0A7C2UKX4_9CREN</name>
<proteinExistence type="inferred from homology"/>
<evidence type="ECO:0000256" key="2">
    <source>
        <dbReference type="ARBA" id="ARBA00023163"/>
    </source>
</evidence>
<dbReference type="InterPro" id="IPR022842">
    <property type="entry name" value="RNAP_Rpo3/Rpb3/RPAC1"/>
</dbReference>
<dbReference type="EMBL" id="DSFE01000038">
    <property type="protein sequence ID" value="HEU97529.1"/>
    <property type="molecule type" value="Genomic_DNA"/>
</dbReference>